<dbReference type="GeneID" id="27337852"/>
<evidence type="ECO:0000256" key="2">
    <source>
        <dbReference type="ARBA" id="ARBA00004123"/>
    </source>
</evidence>
<dbReference type="Pfam" id="PF00752">
    <property type="entry name" value="XPG_N"/>
    <property type="match status" value="1"/>
</dbReference>
<dbReference type="InterPro" id="IPR006085">
    <property type="entry name" value="XPG_DNA_repair_N"/>
</dbReference>
<feature type="compositionally biased region" description="Polar residues" evidence="14">
    <location>
        <begin position="624"/>
        <end position="634"/>
    </location>
</feature>
<keyword evidence="5" id="KW-0479">Metal-binding</keyword>
<feature type="region of interest" description="Disordered" evidence="14">
    <location>
        <begin position="706"/>
        <end position="726"/>
    </location>
</feature>
<evidence type="ECO:0000256" key="10">
    <source>
        <dbReference type="ARBA" id="ARBA00022881"/>
    </source>
</evidence>
<dbReference type="FunFam" id="1.10.150.20:FF:000011">
    <property type="entry name" value="exonuclease 1"/>
    <property type="match status" value="1"/>
</dbReference>
<protein>
    <submittedName>
        <fullName evidence="17">Uncharacterized protein</fullName>
    </submittedName>
</protein>
<keyword evidence="10" id="KW-0267">Excision nuclease</keyword>
<dbReference type="CDD" id="cd09857">
    <property type="entry name" value="PIN_EXO1"/>
    <property type="match status" value="1"/>
</dbReference>
<name>A0A0D2BJG9_9EURO</name>
<feature type="region of interest" description="Disordered" evidence="14">
    <location>
        <begin position="538"/>
        <end position="594"/>
    </location>
</feature>
<gene>
    <name evidence="17" type="ORF">PV08_10769</name>
</gene>
<evidence type="ECO:0000256" key="9">
    <source>
        <dbReference type="ARBA" id="ARBA00022842"/>
    </source>
</evidence>
<dbReference type="OrthoDB" id="26491at2759"/>
<feature type="domain" description="XPG N-terminal" evidence="16">
    <location>
        <begin position="1"/>
        <end position="99"/>
    </location>
</feature>
<evidence type="ECO:0000256" key="5">
    <source>
        <dbReference type="ARBA" id="ARBA00022723"/>
    </source>
</evidence>
<evidence type="ECO:0000256" key="14">
    <source>
        <dbReference type="SAM" id="MobiDB-lite"/>
    </source>
</evidence>
<keyword evidence="11" id="KW-0238">DNA-binding</keyword>
<dbReference type="PANTHER" id="PTHR11081">
    <property type="entry name" value="FLAP ENDONUCLEASE FAMILY MEMBER"/>
    <property type="match status" value="1"/>
</dbReference>
<evidence type="ECO:0000256" key="8">
    <source>
        <dbReference type="ARBA" id="ARBA00022839"/>
    </source>
</evidence>
<comment type="subcellular location">
    <subcellularLocation>
        <location evidence="2">Nucleus</location>
    </subcellularLocation>
</comment>
<accession>A0A0D2BJG9</accession>
<feature type="domain" description="XPG-I" evidence="15">
    <location>
        <begin position="138"/>
        <end position="208"/>
    </location>
</feature>
<dbReference type="InterPro" id="IPR036279">
    <property type="entry name" value="5-3_exonuclease_C_sf"/>
</dbReference>
<keyword evidence="12" id="KW-0234">DNA repair</keyword>
<keyword evidence="4" id="KW-0540">Nuclease</keyword>
<keyword evidence="18" id="KW-1185">Reference proteome</keyword>
<dbReference type="SMART" id="SM00485">
    <property type="entry name" value="XPGN"/>
    <property type="match status" value="1"/>
</dbReference>
<evidence type="ECO:0000256" key="7">
    <source>
        <dbReference type="ARBA" id="ARBA00022801"/>
    </source>
</evidence>
<dbReference type="HOGENOM" id="CLU_008978_2_0_1"/>
<dbReference type="SMART" id="SM00484">
    <property type="entry name" value="XPGI"/>
    <property type="match status" value="1"/>
</dbReference>
<evidence type="ECO:0000259" key="15">
    <source>
        <dbReference type="SMART" id="SM00484"/>
    </source>
</evidence>
<dbReference type="Gene3D" id="1.10.150.20">
    <property type="entry name" value="5' to 3' exonuclease, C-terminal subdomain"/>
    <property type="match status" value="1"/>
</dbReference>
<evidence type="ECO:0000256" key="13">
    <source>
        <dbReference type="ARBA" id="ARBA00023242"/>
    </source>
</evidence>
<evidence type="ECO:0000259" key="16">
    <source>
        <dbReference type="SMART" id="SM00485"/>
    </source>
</evidence>
<dbReference type="GO" id="GO:0005634">
    <property type="term" value="C:nucleus"/>
    <property type="evidence" value="ECO:0007669"/>
    <property type="project" value="UniProtKB-SubCell"/>
</dbReference>
<dbReference type="SUPFAM" id="SSF88723">
    <property type="entry name" value="PIN domain-like"/>
    <property type="match status" value="1"/>
</dbReference>
<sequence>MGIKGLLPLLKSIQKPCTLKKFAGQTIGVDAYGWLHRGVVGCAFALALGKPTTIHIDFVLSRVRMLLDFGVTPYLIFDGDNLPSKAGTNEARRKKRQESKALGLELYRAGKTSQAQQELQKSVDVTPLMARQLIEELKKLNVQYVVAPYEADAQLVYLENKGIIDGILSEDSDLLVFGAKRLLTKLNQYGELVEIERTDFPLCKDMNLAGWTDTMFMRLAILSGCDYLSNIEKLGLKTAYGYVRKYKDIEKILRIIQFEGKLVVPNGYLDSFRQAELTFLHHRVFCPIAQKMVFLRDLAPGAREQDMPYLGPPVEPDTAIGVACGDLDPFTKKPIQIGKAETASRAVLGENRRHSYATPVSLKPKKSIETFFKPHRQPLAELDPNSLTPSPSQQRLLERHHNASWEPRLVTSAPAPRRNAAAFVNTTSETNRSAFLARASIKSTYQPLKRQRLCSDSADPPTHEVKQSPFFVPIADEVEVSPLADKKGKAKKTRRSGFQVYSDDFLEANAFHETQSAVQQKASPDKSLQVKPIIDAITKPQPDDNEDPESIPQSSPPASPSSPLYPSLPSASEKSPGGISPSSSGMQYVGQDTDPEAFEDLLEYHVRKQNERLLGKYAFESSRKTTTPLNSTPAATAPPPQRMQTALLSTFTKSGPTRRNHGTPELLQTFQYQSPERRQSALESLSLPVVVKGDAAAAVNVRGSEDAIIPNSEDDGSEIGSPDRKPKLDLSAFAFVPA</sequence>
<dbReference type="FunFam" id="3.40.50.1010:FF:000002">
    <property type="entry name" value="Exonuclease 1, putative"/>
    <property type="match status" value="1"/>
</dbReference>
<dbReference type="InterPro" id="IPR019974">
    <property type="entry name" value="XPG_CS"/>
</dbReference>
<keyword evidence="9" id="KW-0460">Magnesium</keyword>
<dbReference type="Proteomes" id="UP000053328">
    <property type="component" value="Unassembled WGS sequence"/>
</dbReference>
<evidence type="ECO:0000256" key="1">
    <source>
        <dbReference type="ARBA" id="ARBA00001946"/>
    </source>
</evidence>
<dbReference type="InterPro" id="IPR029060">
    <property type="entry name" value="PIN-like_dom_sf"/>
</dbReference>
<organism evidence="17 18">
    <name type="scientific">Exophiala spinifera</name>
    <dbReference type="NCBI Taxonomy" id="91928"/>
    <lineage>
        <taxon>Eukaryota</taxon>
        <taxon>Fungi</taxon>
        <taxon>Dikarya</taxon>
        <taxon>Ascomycota</taxon>
        <taxon>Pezizomycotina</taxon>
        <taxon>Eurotiomycetes</taxon>
        <taxon>Chaetothyriomycetidae</taxon>
        <taxon>Chaetothyriales</taxon>
        <taxon>Herpotrichiellaceae</taxon>
        <taxon>Exophiala</taxon>
    </lineage>
</organism>
<evidence type="ECO:0000256" key="6">
    <source>
        <dbReference type="ARBA" id="ARBA00022763"/>
    </source>
</evidence>
<dbReference type="InterPro" id="IPR044752">
    <property type="entry name" value="PIN-like_EXO1"/>
</dbReference>
<keyword evidence="13" id="KW-0539">Nucleus</keyword>
<keyword evidence="8" id="KW-0269">Exonuclease</keyword>
<comment type="cofactor">
    <cofactor evidence="1">
        <name>Mg(2+)</name>
        <dbReference type="ChEBI" id="CHEBI:18420"/>
    </cofactor>
</comment>
<evidence type="ECO:0000256" key="12">
    <source>
        <dbReference type="ARBA" id="ARBA00023204"/>
    </source>
</evidence>
<dbReference type="InterPro" id="IPR006086">
    <property type="entry name" value="XPG-I_dom"/>
</dbReference>
<dbReference type="CDD" id="cd09908">
    <property type="entry name" value="H3TH_EXO1"/>
    <property type="match status" value="1"/>
</dbReference>
<keyword evidence="6" id="KW-0227">DNA damage</keyword>
<dbReference type="EMBL" id="KN847499">
    <property type="protein sequence ID" value="KIW11469.1"/>
    <property type="molecule type" value="Genomic_DNA"/>
</dbReference>
<dbReference type="AlphaFoldDB" id="A0A0D2BJG9"/>
<feature type="compositionally biased region" description="Low complexity" evidence="14">
    <location>
        <begin position="561"/>
        <end position="585"/>
    </location>
</feature>
<dbReference type="GO" id="GO:0035312">
    <property type="term" value="F:5'-3' DNA exonuclease activity"/>
    <property type="evidence" value="ECO:0007669"/>
    <property type="project" value="InterPro"/>
</dbReference>
<proteinExistence type="inferred from homology"/>
<dbReference type="PRINTS" id="PR00853">
    <property type="entry name" value="XPGRADSUPER"/>
</dbReference>
<dbReference type="GO" id="GO:0046872">
    <property type="term" value="F:metal ion binding"/>
    <property type="evidence" value="ECO:0007669"/>
    <property type="project" value="UniProtKB-KW"/>
</dbReference>
<dbReference type="Pfam" id="PF00867">
    <property type="entry name" value="XPG_I"/>
    <property type="match status" value="1"/>
</dbReference>
<dbReference type="GO" id="GO:0017108">
    <property type="term" value="F:5'-flap endonuclease activity"/>
    <property type="evidence" value="ECO:0007669"/>
    <property type="project" value="TreeGrafter"/>
</dbReference>
<dbReference type="PROSITE" id="PS00841">
    <property type="entry name" value="XPG_1"/>
    <property type="match status" value="1"/>
</dbReference>
<evidence type="ECO:0000313" key="18">
    <source>
        <dbReference type="Proteomes" id="UP000053328"/>
    </source>
</evidence>
<dbReference type="InterPro" id="IPR006084">
    <property type="entry name" value="XPG/Rad2"/>
</dbReference>
<dbReference type="PANTHER" id="PTHR11081:SF65">
    <property type="entry name" value="DNA DAMAGE-INDUCIBLE PROTEIN DIN7-RELATED"/>
    <property type="match status" value="1"/>
</dbReference>
<dbReference type="InterPro" id="IPR037315">
    <property type="entry name" value="EXO1_H3TH"/>
</dbReference>
<dbReference type="SUPFAM" id="SSF47807">
    <property type="entry name" value="5' to 3' exonuclease, C-terminal subdomain"/>
    <property type="match status" value="1"/>
</dbReference>
<evidence type="ECO:0000256" key="4">
    <source>
        <dbReference type="ARBA" id="ARBA00022722"/>
    </source>
</evidence>
<dbReference type="RefSeq" id="XP_016231685.1">
    <property type="nucleotide sequence ID" value="XM_016385083.1"/>
</dbReference>
<keyword evidence="7" id="KW-0378">Hydrolase</keyword>
<dbReference type="VEuPathDB" id="FungiDB:PV08_10769"/>
<dbReference type="Gene3D" id="3.40.50.1010">
    <property type="entry name" value="5'-nuclease"/>
    <property type="match status" value="1"/>
</dbReference>
<evidence type="ECO:0000256" key="3">
    <source>
        <dbReference type="ARBA" id="ARBA00010563"/>
    </source>
</evidence>
<evidence type="ECO:0000256" key="11">
    <source>
        <dbReference type="ARBA" id="ARBA00023125"/>
    </source>
</evidence>
<reference evidence="17 18" key="1">
    <citation type="submission" date="2015-01" db="EMBL/GenBank/DDBJ databases">
        <title>The Genome Sequence of Exophiala spinifera CBS89968.</title>
        <authorList>
            <consortium name="The Broad Institute Genomics Platform"/>
            <person name="Cuomo C."/>
            <person name="de Hoog S."/>
            <person name="Gorbushina A."/>
            <person name="Stielow B."/>
            <person name="Teixiera M."/>
            <person name="Abouelleil A."/>
            <person name="Chapman S.B."/>
            <person name="Priest M."/>
            <person name="Young S.K."/>
            <person name="Wortman J."/>
            <person name="Nusbaum C."/>
            <person name="Birren B."/>
        </authorList>
    </citation>
    <scope>NUCLEOTIDE SEQUENCE [LARGE SCALE GENOMIC DNA]</scope>
    <source>
        <strain evidence="17 18">CBS 89968</strain>
    </source>
</reference>
<dbReference type="GO" id="GO:0006281">
    <property type="term" value="P:DNA repair"/>
    <property type="evidence" value="ECO:0007669"/>
    <property type="project" value="UniProtKB-KW"/>
</dbReference>
<dbReference type="STRING" id="91928.A0A0D2BJG9"/>
<dbReference type="GO" id="GO:0003677">
    <property type="term" value="F:DNA binding"/>
    <property type="evidence" value="ECO:0007669"/>
    <property type="project" value="UniProtKB-KW"/>
</dbReference>
<comment type="similarity">
    <text evidence="3">Belongs to the XPG/RAD2 endonuclease family. EXO1 subfamily.</text>
</comment>
<evidence type="ECO:0000313" key="17">
    <source>
        <dbReference type="EMBL" id="KIW11469.1"/>
    </source>
</evidence>
<feature type="region of interest" description="Disordered" evidence="14">
    <location>
        <begin position="620"/>
        <end position="642"/>
    </location>
</feature>